<keyword evidence="2" id="KW-1185">Reference proteome</keyword>
<organism evidence="1 2">
    <name type="scientific">Smallanthus sonchifolius</name>
    <dbReference type="NCBI Taxonomy" id="185202"/>
    <lineage>
        <taxon>Eukaryota</taxon>
        <taxon>Viridiplantae</taxon>
        <taxon>Streptophyta</taxon>
        <taxon>Embryophyta</taxon>
        <taxon>Tracheophyta</taxon>
        <taxon>Spermatophyta</taxon>
        <taxon>Magnoliopsida</taxon>
        <taxon>eudicotyledons</taxon>
        <taxon>Gunneridae</taxon>
        <taxon>Pentapetalae</taxon>
        <taxon>asterids</taxon>
        <taxon>campanulids</taxon>
        <taxon>Asterales</taxon>
        <taxon>Asteraceae</taxon>
        <taxon>Asteroideae</taxon>
        <taxon>Heliantheae alliance</taxon>
        <taxon>Millerieae</taxon>
        <taxon>Smallanthus</taxon>
    </lineage>
</organism>
<evidence type="ECO:0000313" key="1">
    <source>
        <dbReference type="EMBL" id="KAI3763123.1"/>
    </source>
</evidence>
<proteinExistence type="predicted"/>
<dbReference type="Proteomes" id="UP001056120">
    <property type="component" value="Linkage Group LG17"/>
</dbReference>
<protein>
    <submittedName>
        <fullName evidence="1">Uncharacterized protein</fullName>
    </submittedName>
</protein>
<gene>
    <name evidence="1" type="ORF">L1987_53573</name>
</gene>
<evidence type="ECO:0000313" key="2">
    <source>
        <dbReference type="Proteomes" id="UP001056120"/>
    </source>
</evidence>
<reference evidence="1 2" key="2">
    <citation type="journal article" date="2022" name="Mol. Ecol. Resour.">
        <title>The genomes of chicory, endive, great burdock and yacon provide insights into Asteraceae paleo-polyploidization history and plant inulin production.</title>
        <authorList>
            <person name="Fan W."/>
            <person name="Wang S."/>
            <person name="Wang H."/>
            <person name="Wang A."/>
            <person name="Jiang F."/>
            <person name="Liu H."/>
            <person name="Zhao H."/>
            <person name="Xu D."/>
            <person name="Zhang Y."/>
        </authorList>
    </citation>
    <scope>NUCLEOTIDE SEQUENCE [LARGE SCALE GENOMIC DNA]</scope>
    <source>
        <strain evidence="2">cv. Yunnan</strain>
        <tissue evidence="1">Leaves</tissue>
    </source>
</reference>
<comment type="caution">
    <text evidence="1">The sequence shown here is derived from an EMBL/GenBank/DDBJ whole genome shotgun (WGS) entry which is preliminary data.</text>
</comment>
<dbReference type="EMBL" id="CM042034">
    <property type="protein sequence ID" value="KAI3763123.1"/>
    <property type="molecule type" value="Genomic_DNA"/>
</dbReference>
<sequence length="77" mass="8506">MCIVNKEVKPDNTFRNHLRNLLNISEAANGSGLQAIGSRGYCKVTLQISRGLLYRACQLFDELPQIARKGEKAADGE</sequence>
<accession>A0ACB9EWW9</accession>
<name>A0ACB9EWW9_9ASTR</name>
<reference evidence="2" key="1">
    <citation type="journal article" date="2022" name="Mol. Ecol. Resour.">
        <title>The genomes of chicory, endive, great burdock and yacon provide insights into Asteraceae palaeo-polyploidization history and plant inulin production.</title>
        <authorList>
            <person name="Fan W."/>
            <person name="Wang S."/>
            <person name="Wang H."/>
            <person name="Wang A."/>
            <person name="Jiang F."/>
            <person name="Liu H."/>
            <person name="Zhao H."/>
            <person name="Xu D."/>
            <person name="Zhang Y."/>
        </authorList>
    </citation>
    <scope>NUCLEOTIDE SEQUENCE [LARGE SCALE GENOMIC DNA]</scope>
    <source>
        <strain evidence="2">cv. Yunnan</strain>
    </source>
</reference>